<dbReference type="AlphaFoldDB" id="A0A511N872"/>
<sequence length="68" mass="7443">MRCSSRENGWLVSDRQLWGYAAGGERESPGSGMVLIPFHSSFLGVRLLPVKVQVGPGAAYLRARIRVV</sequence>
<dbReference type="EMBL" id="BJXB01000027">
    <property type="protein sequence ID" value="GEM49020.1"/>
    <property type="molecule type" value="Genomic_DNA"/>
</dbReference>
<accession>A0A511N872</accession>
<comment type="caution">
    <text evidence="1">The sequence shown here is derived from an EMBL/GenBank/DDBJ whole genome shotgun (WGS) entry which is preliminary data.</text>
</comment>
<dbReference type="Proteomes" id="UP000321306">
    <property type="component" value="Unassembled WGS sequence"/>
</dbReference>
<organism evidence="1 2">
    <name type="scientific">Deinococcus cellulosilyticus (strain DSM 18568 / NBRC 106333 / KACC 11606 / 5516J-15)</name>
    <dbReference type="NCBI Taxonomy" id="1223518"/>
    <lineage>
        <taxon>Bacteria</taxon>
        <taxon>Thermotogati</taxon>
        <taxon>Deinococcota</taxon>
        <taxon>Deinococci</taxon>
        <taxon>Deinococcales</taxon>
        <taxon>Deinococcaceae</taxon>
        <taxon>Deinococcus</taxon>
    </lineage>
</organism>
<keyword evidence="2" id="KW-1185">Reference proteome</keyword>
<gene>
    <name evidence="1" type="ORF">DC3_46550</name>
</gene>
<evidence type="ECO:0000313" key="1">
    <source>
        <dbReference type="EMBL" id="GEM49020.1"/>
    </source>
</evidence>
<evidence type="ECO:0000313" key="2">
    <source>
        <dbReference type="Proteomes" id="UP000321306"/>
    </source>
</evidence>
<protein>
    <submittedName>
        <fullName evidence="1">Uncharacterized protein</fullName>
    </submittedName>
</protein>
<name>A0A511N872_DEIC1</name>
<proteinExistence type="predicted"/>
<reference evidence="1 2" key="1">
    <citation type="submission" date="2019-07" db="EMBL/GenBank/DDBJ databases">
        <title>Whole genome shotgun sequence of Deinococcus cellulosilyticus NBRC 106333.</title>
        <authorList>
            <person name="Hosoyama A."/>
            <person name="Uohara A."/>
            <person name="Ohji S."/>
            <person name="Ichikawa N."/>
        </authorList>
    </citation>
    <scope>NUCLEOTIDE SEQUENCE [LARGE SCALE GENOMIC DNA]</scope>
    <source>
        <strain evidence="1 2">NBRC 106333</strain>
    </source>
</reference>